<dbReference type="EMBL" id="PVXQ01000001">
    <property type="protein sequence ID" value="PRR84608.1"/>
    <property type="molecule type" value="Genomic_DNA"/>
</dbReference>
<evidence type="ECO:0000313" key="1">
    <source>
        <dbReference type="EMBL" id="PRR84608.1"/>
    </source>
</evidence>
<gene>
    <name evidence="1" type="ORF">CLVI_01310</name>
</gene>
<dbReference type="AlphaFoldDB" id="A0A2T0BL38"/>
<accession>A0A2T0BL38</accession>
<protein>
    <submittedName>
        <fullName evidence="1">Uncharacterized protein</fullName>
    </submittedName>
</protein>
<keyword evidence="2" id="KW-1185">Reference proteome</keyword>
<reference evidence="1 2" key="1">
    <citation type="submission" date="2018-03" db="EMBL/GenBank/DDBJ databases">
        <title>Genome sequence of Clostridium vincentii DSM 10228.</title>
        <authorList>
            <person name="Poehlein A."/>
            <person name="Daniel R."/>
        </authorList>
    </citation>
    <scope>NUCLEOTIDE SEQUENCE [LARGE SCALE GENOMIC DNA]</scope>
    <source>
        <strain evidence="1 2">DSM 10228</strain>
    </source>
</reference>
<comment type="caution">
    <text evidence="1">The sequence shown here is derived from an EMBL/GenBank/DDBJ whole genome shotgun (WGS) entry which is preliminary data.</text>
</comment>
<name>A0A2T0BL38_9CLOT</name>
<evidence type="ECO:0000313" key="2">
    <source>
        <dbReference type="Proteomes" id="UP000239471"/>
    </source>
</evidence>
<dbReference type="Proteomes" id="UP000239471">
    <property type="component" value="Unassembled WGS sequence"/>
</dbReference>
<organism evidence="1 2">
    <name type="scientific">Clostridium vincentii</name>
    <dbReference type="NCBI Taxonomy" id="52704"/>
    <lineage>
        <taxon>Bacteria</taxon>
        <taxon>Bacillati</taxon>
        <taxon>Bacillota</taxon>
        <taxon>Clostridia</taxon>
        <taxon>Eubacteriales</taxon>
        <taxon>Clostridiaceae</taxon>
        <taxon>Clostridium</taxon>
    </lineage>
</organism>
<proteinExistence type="predicted"/>
<dbReference type="RefSeq" id="WP_106058185.1">
    <property type="nucleotide sequence ID" value="NZ_PVXQ01000001.1"/>
</dbReference>
<sequence length="78" mass="9485">MYYRIPKEFFIPVIIGDITEEYIQGGQRLFKEDLVEKEALEAADREYIETEIQGGYWEKYKYNLEEDEYYLEINSNIK</sequence>